<dbReference type="SUPFAM" id="SSF53223">
    <property type="entry name" value="Aminoacid dehydrogenase-like, N-terminal domain"/>
    <property type="match status" value="1"/>
</dbReference>
<dbReference type="PANTHER" id="PTHR48099:SF5">
    <property type="entry name" value="C-1-TETRAHYDROFOLATE SYNTHASE, CYTOPLASMIC"/>
    <property type="match status" value="1"/>
</dbReference>
<keyword evidence="5 13" id="KW-0378">Hydrolase</keyword>
<dbReference type="Pfam" id="PF02882">
    <property type="entry name" value="THF_DHG_CYH_C"/>
    <property type="match status" value="1"/>
</dbReference>
<keyword evidence="9" id="KW-0486">Methionine biosynthesis</keyword>
<evidence type="ECO:0000256" key="2">
    <source>
        <dbReference type="ARBA" id="ARBA00022563"/>
    </source>
</evidence>
<evidence type="ECO:0000256" key="3">
    <source>
        <dbReference type="ARBA" id="ARBA00022605"/>
    </source>
</evidence>
<dbReference type="GO" id="GO:0004477">
    <property type="term" value="F:methenyltetrahydrofolate cyclohydrolase activity"/>
    <property type="evidence" value="ECO:0007669"/>
    <property type="project" value="TreeGrafter"/>
</dbReference>
<proteinExistence type="predicted"/>
<evidence type="ECO:0000256" key="9">
    <source>
        <dbReference type="ARBA" id="ARBA00023167"/>
    </source>
</evidence>
<dbReference type="OMA" id="YGCMKML"/>
<dbReference type="InterPro" id="IPR046346">
    <property type="entry name" value="Aminoacid_DH-like_N_sf"/>
</dbReference>
<evidence type="ECO:0000259" key="12">
    <source>
        <dbReference type="Pfam" id="PF02882"/>
    </source>
</evidence>
<reference evidence="13 14" key="1">
    <citation type="submission" date="2020-05" db="EMBL/GenBank/DDBJ databases">
        <title>FDA dAtabase for Regulatory Grade micrObial Sequences (FDA-ARGOS): Supporting development and validation of Infectious Disease Dx tests.</title>
        <authorList>
            <person name="Pederson C."/>
            <person name="Tallon L."/>
            <person name="Sadzewicz L."/>
            <person name="Zhao X."/>
            <person name="Vavikolanu K."/>
            <person name="Mehta A."/>
            <person name="Aluvathingal J."/>
            <person name="Nadendla S."/>
            <person name="Myers T."/>
            <person name="Yan Y."/>
            <person name="Sichtig H."/>
        </authorList>
    </citation>
    <scope>NUCLEOTIDE SEQUENCE [LARGE SCALE GENOMIC DNA]</scope>
    <source>
        <strain evidence="13 14">FDAARGOS_764</strain>
    </source>
</reference>
<dbReference type="GO" id="GO:0000105">
    <property type="term" value="P:L-histidine biosynthetic process"/>
    <property type="evidence" value="ECO:0007669"/>
    <property type="project" value="UniProtKB-KW"/>
</dbReference>
<keyword evidence="10" id="KW-0511">Multifunctional enzyme</keyword>
<keyword evidence="6" id="KW-0521">NADP</keyword>
<keyword evidence="4" id="KW-0658">Purine biosynthesis</keyword>
<accession>A0A133MXL8</accession>
<evidence type="ECO:0000256" key="6">
    <source>
        <dbReference type="ARBA" id="ARBA00022857"/>
    </source>
</evidence>
<dbReference type="GO" id="GO:0004488">
    <property type="term" value="F:methylenetetrahydrofolate dehydrogenase (NADP+) activity"/>
    <property type="evidence" value="ECO:0007669"/>
    <property type="project" value="InterPro"/>
</dbReference>
<dbReference type="Gene3D" id="3.40.50.720">
    <property type="entry name" value="NAD(P)-binding Rossmann-like Domain"/>
    <property type="match status" value="1"/>
</dbReference>
<evidence type="ECO:0000256" key="5">
    <source>
        <dbReference type="ARBA" id="ARBA00022801"/>
    </source>
</evidence>
<dbReference type="GO" id="GO:0005829">
    <property type="term" value="C:cytosol"/>
    <property type="evidence" value="ECO:0007669"/>
    <property type="project" value="TreeGrafter"/>
</dbReference>
<dbReference type="EMBL" id="CP054000">
    <property type="protein sequence ID" value="QKH79803.1"/>
    <property type="molecule type" value="Genomic_DNA"/>
</dbReference>
<evidence type="ECO:0000256" key="8">
    <source>
        <dbReference type="ARBA" id="ARBA00023102"/>
    </source>
</evidence>
<dbReference type="InterPro" id="IPR000672">
    <property type="entry name" value="THF_DH/CycHdrlase"/>
</dbReference>
<dbReference type="RefSeq" id="WP_002839362.1">
    <property type="nucleotide sequence ID" value="NZ_CABKMR010000001.1"/>
</dbReference>
<dbReference type="GO" id="GO:0006164">
    <property type="term" value="P:purine nucleotide biosynthetic process"/>
    <property type="evidence" value="ECO:0007669"/>
    <property type="project" value="UniProtKB-KW"/>
</dbReference>
<evidence type="ECO:0000313" key="14">
    <source>
        <dbReference type="Proteomes" id="UP000502899"/>
    </source>
</evidence>
<feature type="domain" description="Tetrahydrofolate dehydrogenase/cyclohydrolase NAD(P)-binding" evidence="12">
    <location>
        <begin position="132"/>
        <end position="263"/>
    </location>
</feature>
<organism evidence="13 14">
    <name type="scientific">Finegoldia magna</name>
    <name type="common">Peptostreptococcus magnus</name>
    <dbReference type="NCBI Taxonomy" id="1260"/>
    <lineage>
        <taxon>Bacteria</taxon>
        <taxon>Bacillati</taxon>
        <taxon>Bacillota</taxon>
        <taxon>Tissierellia</taxon>
        <taxon>Tissierellales</taxon>
        <taxon>Peptoniphilaceae</taxon>
        <taxon>Finegoldia</taxon>
    </lineage>
</organism>
<evidence type="ECO:0000256" key="10">
    <source>
        <dbReference type="ARBA" id="ARBA00023268"/>
    </source>
</evidence>
<feature type="domain" description="Tetrahydrofolate dehydrogenase/cyclohydrolase catalytic" evidence="11">
    <location>
        <begin position="7"/>
        <end position="112"/>
    </location>
</feature>
<evidence type="ECO:0000313" key="13">
    <source>
        <dbReference type="EMBL" id="QKH79803.1"/>
    </source>
</evidence>
<dbReference type="GO" id="GO:0009086">
    <property type="term" value="P:methionine biosynthetic process"/>
    <property type="evidence" value="ECO:0007669"/>
    <property type="project" value="UniProtKB-KW"/>
</dbReference>
<evidence type="ECO:0000256" key="1">
    <source>
        <dbReference type="ARBA" id="ARBA00004777"/>
    </source>
</evidence>
<dbReference type="GO" id="GO:0035999">
    <property type="term" value="P:tetrahydrofolate interconversion"/>
    <property type="evidence" value="ECO:0007669"/>
    <property type="project" value="TreeGrafter"/>
</dbReference>
<evidence type="ECO:0000259" key="11">
    <source>
        <dbReference type="Pfam" id="PF00763"/>
    </source>
</evidence>
<dbReference type="InterPro" id="IPR020631">
    <property type="entry name" value="THF_DH/CycHdrlase_NAD-bd_dom"/>
</dbReference>
<dbReference type="Pfam" id="PF00763">
    <property type="entry name" value="THF_DHG_CYH"/>
    <property type="match status" value="1"/>
</dbReference>
<keyword evidence="3" id="KW-0028">Amino-acid biosynthesis</keyword>
<dbReference type="PANTHER" id="PTHR48099">
    <property type="entry name" value="C-1-TETRAHYDROFOLATE SYNTHASE, CYTOPLASMIC-RELATED"/>
    <property type="match status" value="1"/>
</dbReference>
<comment type="pathway">
    <text evidence="1">One-carbon metabolism; tetrahydrofolate interconversion.</text>
</comment>
<evidence type="ECO:0000256" key="4">
    <source>
        <dbReference type="ARBA" id="ARBA00022755"/>
    </source>
</evidence>
<keyword evidence="2" id="KW-0554">One-carbon metabolism</keyword>
<dbReference type="PRINTS" id="PR00085">
    <property type="entry name" value="THFDHDRGNASE"/>
</dbReference>
<protein>
    <submittedName>
        <fullName evidence="13">Bifunctional 5,10-methylenetetrahydrofolate dehydrogenase/5,10-methenyltetrahydrofolate cyclohydrolase</fullName>
    </submittedName>
</protein>
<dbReference type="SUPFAM" id="SSF51735">
    <property type="entry name" value="NAD(P)-binding Rossmann-fold domains"/>
    <property type="match status" value="1"/>
</dbReference>
<keyword evidence="7" id="KW-0560">Oxidoreductase</keyword>
<dbReference type="Proteomes" id="UP000502899">
    <property type="component" value="Chromosome"/>
</dbReference>
<dbReference type="AlphaFoldDB" id="A0A133MXL8"/>
<dbReference type="InterPro" id="IPR036291">
    <property type="entry name" value="NAD(P)-bd_dom_sf"/>
</dbReference>
<sequence>MNVLDIKELREDLGKRIIDGVEKLGREVKVATVRVGENAGDISYEKAVKNNCAKLNITCDQIVLEEGENEKLIQTIKELNETHDGILMFRPLKDKNLEKEIQYIIAPEKDIDAMGMVNLGKVLAAEEDAYYPATARAVVEIVKYYNFDVKNVVIVNRSLVLGKPLFNMLIKENKTVTMCHSRTEDIKSFTKNADLVVTAVGKAKMFDDSYFTKDSYVVDVGVSLDENGKLSGDVNPEVDVKVLANSVGKITTRVLLLQMVEGALNRQ</sequence>
<evidence type="ECO:0000256" key="7">
    <source>
        <dbReference type="ARBA" id="ARBA00023002"/>
    </source>
</evidence>
<name>A0A133MXL8_FINMA</name>
<dbReference type="InterPro" id="IPR020630">
    <property type="entry name" value="THF_DH/CycHdrlase_cat_dom"/>
</dbReference>
<gene>
    <name evidence="13" type="ORF">FOC70_05390</name>
</gene>
<dbReference type="Gene3D" id="3.40.50.10860">
    <property type="entry name" value="Leucine Dehydrogenase, chain A, domain 1"/>
    <property type="match status" value="1"/>
</dbReference>
<keyword evidence="8" id="KW-0368">Histidine biosynthesis</keyword>